<dbReference type="Pfam" id="PF07885">
    <property type="entry name" value="Ion_trans_2"/>
    <property type="match status" value="1"/>
</dbReference>
<evidence type="ECO:0000256" key="1">
    <source>
        <dbReference type="SAM" id="MobiDB-lite"/>
    </source>
</evidence>
<keyword evidence="4" id="KW-0406">Ion transport</keyword>
<sequence length="280" mass="29879">MTNQPSGLSFWPTRNRPERGGALALGYWPHIVGAPRPPRGRGPIMPRTDTVKPEHSDTPPRRRRDGQARGYAIILVLLVVSYGLCAAQPSTDPSPWAFLAMLATIAMVFYVTRARNLVQRVSWVVLSVAGASAVAAVLFGVEGPLLAIPLSTASMIALLVAPWAIIAHQVNRRGLDLEALLAAITAYILVGMFFAFVYNLISQFSPTPMFGDENLDSLGNQLFFSFTTLTTTGYGNLVPVGATGQGIAIAEAITGQLFLITAVARIMRGASAKRAASSDA</sequence>
<feature type="transmembrane region" description="Helical" evidence="2">
    <location>
        <begin position="179"/>
        <end position="201"/>
    </location>
</feature>
<dbReference type="AlphaFoldDB" id="A0AAD3ZXP9"/>
<feature type="transmembrane region" description="Helical" evidence="2">
    <location>
        <begin position="147"/>
        <end position="167"/>
    </location>
</feature>
<dbReference type="Gene3D" id="1.10.287.70">
    <property type="match status" value="1"/>
</dbReference>
<proteinExistence type="predicted"/>
<keyword evidence="4" id="KW-0407">Ion channel</keyword>
<evidence type="ECO:0000259" key="3">
    <source>
        <dbReference type="Pfam" id="PF07885"/>
    </source>
</evidence>
<organism evidence="4 5">
    <name type="scientific">Microbacterium maritypicum</name>
    <name type="common">Microbacterium liquefaciens</name>
    <dbReference type="NCBI Taxonomy" id="33918"/>
    <lineage>
        <taxon>Bacteria</taxon>
        <taxon>Bacillati</taxon>
        <taxon>Actinomycetota</taxon>
        <taxon>Actinomycetes</taxon>
        <taxon>Micrococcales</taxon>
        <taxon>Microbacteriaceae</taxon>
        <taxon>Microbacterium</taxon>
    </lineage>
</organism>
<accession>A0AAD3ZXP9</accession>
<protein>
    <submittedName>
        <fullName evidence="4">Two pore domain potassium channel family protein</fullName>
    </submittedName>
</protein>
<feature type="transmembrane region" description="Helical" evidence="2">
    <location>
        <begin position="123"/>
        <end position="141"/>
    </location>
</feature>
<keyword evidence="2" id="KW-0812">Transmembrane</keyword>
<feature type="transmembrane region" description="Helical" evidence="2">
    <location>
        <begin position="70"/>
        <end position="89"/>
    </location>
</feature>
<dbReference type="GO" id="GO:0034220">
    <property type="term" value="P:monoatomic ion transmembrane transport"/>
    <property type="evidence" value="ECO:0007669"/>
    <property type="project" value="UniProtKB-KW"/>
</dbReference>
<feature type="transmembrane region" description="Helical" evidence="2">
    <location>
        <begin position="247"/>
        <end position="267"/>
    </location>
</feature>
<reference evidence="4 5" key="1">
    <citation type="submission" date="2019-09" db="EMBL/GenBank/DDBJ databases">
        <title>Whole genome sequencing of Microbacterium maritypicum.</title>
        <authorList>
            <person name="Lenchi N."/>
        </authorList>
    </citation>
    <scope>NUCLEOTIDE SEQUENCE [LARGE SCALE GENOMIC DNA]</scope>
    <source>
        <strain evidence="4 5">DSM 12512</strain>
    </source>
</reference>
<feature type="region of interest" description="Disordered" evidence="1">
    <location>
        <begin position="34"/>
        <end position="64"/>
    </location>
</feature>
<name>A0AAD3ZXP9_MICMQ</name>
<keyword evidence="4" id="KW-0813">Transport</keyword>
<keyword evidence="2" id="KW-0472">Membrane</keyword>
<evidence type="ECO:0000313" key="4">
    <source>
        <dbReference type="EMBL" id="KAB1883453.1"/>
    </source>
</evidence>
<feature type="domain" description="Potassium channel" evidence="3">
    <location>
        <begin position="190"/>
        <end position="267"/>
    </location>
</feature>
<feature type="transmembrane region" description="Helical" evidence="2">
    <location>
        <begin position="95"/>
        <end position="111"/>
    </location>
</feature>
<evidence type="ECO:0000313" key="5">
    <source>
        <dbReference type="Proteomes" id="UP000436027"/>
    </source>
</evidence>
<evidence type="ECO:0000256" key="2">
    <source>
        <dbReference type="SAM" id="Phobius"/>
    </source>
</evidence>
<dbReference type="EMBL" id="WAAQ01000002">
    <property type="protein sequence ID" value="KAB1883453.1"/>
    <property type="molecule type" value="Genomic_DNA"/>
</dbReference>
<keyword evidence="2" id="KW-1133">Transmembrane helix</keyword>
<dbReference type="InterPro" id="IPR013099">
    <property type="entry name" value="K_chnl_dom"/>
</dbReference>
<feature type="compositionally biased region" description="Basic and acidic residues" evidence="1">
    <location>
        <begin position="49"/>
        <end position="60"/>
    </location>
</feature>
<gene>
    <name evidence="4" type="ORF">F6W70_12615</name>
</gene>
<comment type="caution">
    <text evidence="4">The sequence shown here is derived from an EMBL/GenBank/DDBJ whole genome shotgun (WGS) entry which is preliminary data.</text>
</comment>
<dbReference type="Proteomes" id="UP000436027">
    <property type="component" value="Unassembled WGS sequence"/>
</dbReference>
<dbReference type="SUPFAM" id="SSF81324">
    <property type="entry name" value="Voltage-gated potassium channels"/>
    <property type="match status" value="1"/>
</dbReference>